<evidence type="ECO:0000313" key="2">
    <source>
        <dbReference type="EMBL" id="RDI74785.1"/>
    </source>
</evidence>
<dbReference type="EMBL" id="QQZY01000003">
    <property type="protein sequence ID" value="RDI74785.1"/>
    <property type="molecule type" value="Genomic_DNA"/>
</dbReference>
<dbReference type="SUPFAM" id="SSF51182">
    <property type="entry name" value="RmlC-like cupins"/>
    <property type="match status" value="1"/>
</dbReference>
<reference evidence="3" key="2">
    <citation type="journal article" date="2019" name="MicrobiologyOpen">
        <title>High-quality draft genome sequence of Gaiella occulta isolated from a 150 meter deep mineral water borehole and comparison with the genome sequences of other deep-branching lineages of the phylum Actinobacteria.</title>
        <authorList>
            <person name="Severino R."/>
            <person name="Froufe H.J.C."/>
            <person name="Barroso C."/>
            <person name="Albuquerque L."/>
            <person name="Lobo-da-Cunha A."/>
            <person name="da Costa M.S."/>
            <person name="Egas C."/>
        </authorList>
    </citation>
    <scope>NUCLEOTIDE SEQUENCE [LARGE SCALE GENOMIC DNA]</scope>
    <source>
        <strain evidence="3">F2-233</strain>
    </source>
</reference>
<dbReference type="InterPro" id="IPR011051">
    <property type="entry name" value="RmlC_Cupin_sf"/>
</dbReference>
<organism evidence="2 3">
    <name type="scientific">Gaiella occulta</name>
    <dbReference type="NCBI Taxonomy" id="1002870"/>
    <lineage>
        <taxon>Bacteria</taxon>
        <taxon>Bacillati</taxon>
        <taxon>Actinomycetota</taxon>
        <taxon>Thermoleophilia</taxon>
        <taxon>Gaiellales</taxon>
        <taxon>Gaiellaceae</taxon>
        <taxon>Gaiella</taxon>
    </lineage>
</organism>
<name>A0A7M2YXR8_9ACTN</name>
<feature type="domain" description="Cupin type-2" evidence="1">
    <location>
        <begin position="34"/>
        <end position="99"/>
    </location>
</feature>
<dbReference type="InterPro" id="IPR014710">
    <property type="entry name" value="RmlC-like_jellyroll"/>
</dbReference>
<dbReference type="Proteomes" id="UP000254134">
    <property type="component" value="Unassembled WGS sequence"/>
</dbReference>
<dbReference type="Gene3D" id="2.60.120.10">
    <property type="entry name" value="Jelly Rolls"/>
    <property type="match status" value="1"/>
</dbReference>
<protein>
    <submittedName>
        <fullName evidence="2">Mannose-6-phosphate isomerase</fullName>
    </submittedName>
</protein>
<dbReference type="PANTHER" id="PTHR36114:SF4">
    <property type="entry name" value="CUPIN 2 CONSERVED BARREL DOMAIN-CONTAINING PROTEIN"/>
    <property type="match status" value="1"/>
</dbReference>
<evidence type="ECO:0000259" key="1">
    <source>
        <dbReference type="Pfam" id="PF07883"/>
    </source>
</evidence>
<dbReference type="InterPro" id="IPR013096">
    <property type="entry name" value="Cupin_2"/>
</dbReference>
<dbReference type="GO" id="GO:0016853">
    <property type="term" value="F:isomerase activity"/>
    <property type="evidence" value="ECO:0007669"/>
    <property type="project" value="UniProtKB-KW"/>
</dbReference>
<comment type="caution">
    <text evidence="2">The sequence shown here is derived from an EMBL/GenBank/DDBJ whole genome shotgun (WGS) entry which is preliminary data.</text>
</comment>
<keyword evidence="3" id="KW-1185">Reference proteome</keyword>
<accession>A0A7M2YXR8</accession>
<reference evidence="2 3" key="1">
    <citation type="submission" date="2018-07" db="EMBL/GenBank/DDBJ databases">
        <title>High-quality-draft genome sequence of Gaiella occulta.</title>
        <authorList>
            <person name="Severino R."/>
            <person name="Froufe H.J.C."/>
            <person name="Rainey F.A."/>
            <person name="Barroso C."/>
            <person name="Albuquerque L."/>
            <person name="Lobo-Da-Cunha A."/>
            <person name="Da Costa M.S."/>
            <person name="Egas C."/>
        </authorList>
    </citation>
    <scope>NUCLEOTIDE SEQUENCE [LARGE SCALE GENOMIC DNA]</scope>
    <source>
        <strain evidence="2 3">F2-233</strain>
    </source>
</reference>
<dbReference type="PANTHER" id="PTHR36114">
    <property type="entry name" value="16.7 KDA PROTEIN IN WHIE LOCUS"/>
    <property type="match status" value="1"/>
</dbReference>
<dbReference type="Pfam" id="PF07883">
    <property type="entry name" value="Cupin_2"/>
    <property type="match status" value="1"/>
</dbReference>
<dbReference type="CDD" id="cd02214">
    <property type="entry name" value="cupin_MJ1618"/>
    <property type="match status" value="1"/>
</dbReference>
<dbReference type="OrthoDB" id="3231985at2"/>
<dbReference type="RefSeq" id="WP_114796079.1">
    <property type="nucleotide sequence ID" value="NZ_QQZY01000003.1"/>
</dbReference>
<proteinExistence type="predicted"/>
<dbReference type="InterPro" id="IPR052044">
    <property type="entry name" value="PKS_Associated_Protein"/>
</dbReference>
<sequence length="113" mass="12353">MDVVSYRTLEPFTTKDGSTIREYLHTPAQSLAEATLAPGQSTERHYHAVSEEIYLLVEGGGTMELDGASREVREGDAVLIPPGAWHEITAGPEGVRLLCCCVPPYSHDDTYFA</sequence>
<dbReference type="AlphaFoldDB" id="A0A7M2YXR8"/>
<keyword evidence="2" id="KW-0413">Isomerase</keyword>
<gene>
    <name evidence="2" type="ORF">Gocc_1674</name>
</gene>
<evidence type="ECO:0000313" key="3">
    <source>
        <dbReference type="Proteomes" id="UP000254134"/>
    </source>
</evidence>